<evidence type="ECO:0000256" key="3">
    <source>
        <dbReference type="ARBA" id="ARBA00022741"/>
    </source>
</evidence>
<reference evidence="9" key="1">
    <citation type="journal article" date="2013" name="Stand. Genomic Sci.">
        <title>Complete genome sequence of the halophilic bacterium Spirochaeta africana type strain (Z-7692(T)) from the alkaline Lake Magadi in the East African Rift.</title>
        <authorList>
            <person name="Liolos K."/>
            <person name="Abt B."/>
            <person name="Scheuner C."/>
            <person name="Teshima H."/>
            <person name="Held B."/>
            <person name="Lapidus A."/>
            <person name="Nolan M."/>
            <person name="Lucas S."/>
            <person name="Deshpande S."/>
            <person name="Cheng J.F."/>
            <person name="Tapia R."/>
            <person name="Goodwin L.A."/>
            <person name="Pitluck S."/>
            <person name="Pagani I."/>
            <person name="Ivanova N."/>
            <person name="Mavromatis K."/>
            <person name="Mikhailova N."/>
            <person name="Huntemann M."/>
            <person name="Pati A."/>
            <person name="Chen A."/>
            <person name="Palaniappan K."/>
            <person name="Land M."/>
            <person name="Rohde M."/>
            <person name="Tindall B.J."/>
            <person name="Detter J.C."/>
            <person name="Goker M."/>
            <person name="Bristow J."/>
            <person name="Eisen J.A."/>
            <person name="Markowitz V."/>
            <person name="Hugenholtz P."/>
            <person name="Woyke T."/>
            <person name="Klenk H.P."/>
            <person name="Kyrpides N.C."/>
        </authorList>
    </citation>
    <scope>NUCLEOTIDE SEQUENCE</scope>
    <source>
        <strain evidence="9">ATCC 700263 / DSM 8902 / Z-7692</strain>
    </source>
</reference>
<evidence type="ECO:0000256" key="2">
    <source>
        <dbReference type="ARBA" id="ARBA00022679"/>
    </source>
</evidence>
<dbReference type="GO" id="GO:0005829">
    <property type="term" value="C:cytosol"/>
    <property type="evidence" value="ECO:0007669"/>
    <property type="project" value="TreeGrafter"/>
</dbReference>
<evidence type="ECO:0000313" key="8">
    <source>
        <dbReference type="EMBL" id="AFG36784.1"/>
    </source>
</evidence>
<dbReference type="OrthoDB" id="9801219at2"/>
<proteinExistence type="inferred from homology"/>
<evidence type="ECO:0000259" key="7">
    <source>
        <dbReference type="Pfam" id="PF00294"/>
    </source>
</evidence>
<dbReference type="NCBIfam" id="TIGR03168">
    <property type="entry name" value="1-PFK"/>
    <property type="match status" value="1"/>
</dbReference>
<dbReference type="GO" id="GO:0005524">
    <property type="term" value="F:ATP binding"/>
    <property type="evidence" value="ECO:0007669"/>
    <property type="project" value="UniProtKB-KW"/>
</dbReference>
<dbReference type="eggNOG" id="COG1105">
    <property type="taxonomic scope" value="Bacteria"/>
</dbReference>
<keyword evidence="5" id="KW-0067">ATP-binding</keyword>
<protein>
    <submittedName>
        <fullName evidence="8">1-phosphofructokinase</fullName>
    </submittedName>
</protein>
<dbReference type="STRING" id="889378.Spiaf_0684"/>
<dbReference type="PROSITE" id="PS00584">
    <property type="entry name" value="PFKB_KINASES_2"/>
    <property type="match status" value="1"/>
</dbReference>
<dbReference type="RefSeq" id="WP_014454781.1">
    <property type="nucleotide sequence ID" value="NC_017098.1"/>
</dbReference>
<keyword evidence="3" id="KW-0547">Nucleotide-binding</keyword>
<dbReference type="CDD" id="cd01164">
    <property type="entry name" value="FruK_PfkB_like"/>
    <property type="match status" value="1"/>
</dbReference>
<dbReference type="EMBL" id="CP003282">
    <property type="protein sequence ID" value="AFG36784.1"/>
    <property type="molecule type" value="Genomic_DNA"/>
</dbReference>
<evidence type="ECO:0000256" key="5">
    <source>
        <dbReference type="ARBA" id="ARBA00022840"/>
    </source>
</evidence>
<dbReference type="FunFam" id="3.40.1190.20:FF:000001">
    <property type="entry name" value="Phosphofructokinase"/>
    <property type="match status" value="1"/>
</dbReference>
<dbReference type="InterPro" id="IPR011611">
    <property type="entry name" value="PfkB_dom"/>
</dbReference>
<dbReference type="Proteomes" id="UP000007383">
    <property type="component" value="Chromosome"/>
</dbReference>
<dbReference type="InterPro" id="IPR017583">
    <property type="entry name" value="Tagatose/fructose_Pkinase"/>
</dbReference>
<dbReference type="GO" id="GO:0008443">
    <property type="term" value="F:phosphofructokinase activity"/>
    <property type="evidence" value="ECO:0007669"/>
    <property type="project" value="TreeGrafter"/>
</dbReference>
<dbReference type="PIRSF" id="PIRSF000535">
    <property type="entry name" value="1PFK/6PFK/LacC"/>
    <property type="match status" value="1"/>
</dbReference>
<feature type="domain" description="Carbohydrate kinase PfkB" evidence="7">
    <location>
        <begin position="10"/>
        <end position="290"/>
    </location>
</feature>
<dbReference type="Pfam" id="PF00294">
    <property type="entry name" value="PfkB"/>
    <property type="match status" value="1"/>
</dbReference>
<keyword evidence="9" id="KW-1185">Reference proteome</keyword>
<dbReference type="AlphaFoldDB" id="H9UGZ1"/>
<name>H9UGZ1_SPIAZ</name>
<accession>H9UGZ1</accession>
<sequence>MNNGIVTVTLNPAIDETLDIPDFGVNRVNRVDATVRYPGGKGINVARVLADDPRRPGIAVTGFLGSENDGVFRAMFHDCGIADHFVRVPGRTRHGIKILDRAAGTTTDINYPGLEPTPDECQALLTRIERLADDYPVFVISGSLSPSLPAGYIAEIIELVQKKSGTVIVDTSGEALKVALRCRPDAIKPNIHELAQLLQREITGATEVAAAGQAISAPGMLTAVSMGAEGAVFCHNGQQLLAIPPQVSAVSTVGAGDAMVAAIAAGLLYDDPLEAIMRRATAFGAYSVGHIEQGIHDYTEIQALEAQVEVKNMGSNGA</sequence>
<dbReference type="KEGG" id="sfc:Spiaf_0684"/>
<evidence type="ECO:0000256" key="4">
    <source>
        <dbReference type="ARBA" id="ARBA00022777"/>
    </source>
</evidence>
<keyword evidence="4 8" id="KW-0418">Kinase</keyword>
<dbReference type="InterPro" id="IPR029056">
    <property type="entry name" value="Ribokinase-like"/>
</dbReference>
<comment type="similarity">
    <text evidence="1">Belongs to the carbohydrate kinase PfkB family.</text>
</comment>
<gene>
    <name evidence="8" type="ordered locus">Spiaf_0684</name>
</gene>
<dbReference type="PANTHER" id="PTHR46566:SF5">
    <property type="entry name" value="1-PHOSPHOFRUCTOKINASE"/>
    <property type="match status" value="1"/>
</dbReference>
<organism evidence="8 9">
    <name type="scientific">Spirochaeta africana (strain ATCC 700263 / DSM 8902 / Z-7692)</name>
    <dbReference type="NCBI Taxonomy" id="889378"/>
    <lineage>
        <taxon>Bacteria</taxon>
        <taxon>Pseudomonadati</taxon>
        <taxon>Spirochaetota</taxon>
        <taxon>Spirochaetia</taxon>
        <taxon>Spirochaetales</taxon>
        <taxon>Spirochaetaceae</taxon>
        <taxon>Spirochaeta</taxon>
    </lineage>
</organism>
<dbReference type="PANTHER" id="PTHR46566">
    <property type="entry name" value="1-PHOSPHOFRUCTOKINASE-RELATED"/>
    <property type="match status" value="1"/>
</dbReference>
<dbReference type="InterPro" id="IPR002173">
    <property type="entry name" value="Carboh/pur_kinase_PfkB_CS"/>
</dbReference>
<dbReference type="GO" id="GO:0016052">
    <property type="term" value="P:carbohydrate catabolic process"/>
    <property type="evidence" value="ECO:0007669"/>
    <property type="project" value="UniProtKB-ARBA"/>
</dbReference>
<keyword evidence="2 6" id="KW-0808">Transferase</keyword>
<dbReference type="HOGENOM" id="CLU_050013_0_2_12"/>
<evidence type="ECO:0000313" key="9">
    <source>
        <dbReference type="Proteomes" id="UP000007383"/>
    </source>
</evidence>
<evidence type="ECO:0000256" key="6">
    <source>
        <dbReference type="PIRNR" id="PIRNR000535"/>
    </source>
</evidence>
<dbReference type="SUPFAM" id="SSF53613">
    <property type="entry name" value="Ribokinase-like"/>
    <property type="match status" value="1"/>
</dbReference>
<dbReference type="Gene3D" id="3.40.1190.20">
    <property type="match status" value="1"/>
</dbReference>
<evidence type="ECO:0000256" key="1">
    <source>
        <dbReference type="ARBA" id="ARBA00010688"/>
    </source>
</evidence>
<dbReference type="PATRIC" id="fig|889378.3.peg.693"/>
<dbReference type="GO" id="GO:0044281">
    <property type="term" value="P:small molecule metabolic process"/>
    <property type="evidence" value="ECO:0007669"/>
    <property type="project" value="UniProtKB-ARBA"/>
</dbReference>